<sequence>MQKGLVVFFMLAVAFSATGQKLWQKRGITPVPQVCYASDKVEKGFIPPPAEVMSALKSAEQKSDFIVTYNNFSPEAQQAFSYAISILEQLFESSVPVYVDANWSSLGKNVLGNCGPSDYKRNFEEAPQKNVYYPIALAEKISRKELTGSGRPDILANFNQDINWYFGTDGDTPALQYDLVSVVLHEMCHGLGFTGFFYVEGQVGGYGWSDGEITSFDRLVEKFDGTKLIDAAVFANPSVLLKNTLESGLLYANSPVAVEEGSTKLPRLYAPSSWDDGSSIYHLNEVSYPAGNINSLMTPALSRGEAIHNPGPLAMGIFGDLGWKTTLLEFTPIKDQEQVKPLDFNVEIVSDLPLDTAELFVVVSSDTFNVQVDSIPLTFNENGYFEAQWTPDAENPKVQYYLTAKDQKGRVFTNPFDAPEEFFEVNFGPDDILPEVEHDSIPYFFATGKSLEISVRADDNLGIDTVYVEYSINGQPQPPFGLSHGLGMHYSSVFPLVSDLLNEGDLIEYSVVAKDVSVSKNTTRLPSENSFSFRVEKMFEPVADYQNSFDNPTTDFILFDFDIYTEKGFESGALHSLHPYPSPGLDDAEFNFICNLKYPIVLSSEAQMSFDEIVLVEPGSDDTAYGDFEFWDYVIVEGSKDFGETWLPVTDGYDARESESWEVKYNDFVVDGNSLASGNPNLFVNKQINIFENGNFSPRDTVLFRFRLYSDPYAHGWGWAIDNLQIQSPLSALPTVLSPGDFTAYPNPFSGSFHLSVRIKKQVEKIQVELFNVYGQKIKEVNYKNVLGTISEEIEIDNGPGGLYLLVVKENGKQVFAKKLIRN</sequence>
<protein>
    <submittedName>
        <fullName evidence="3">Por secretion system C-terminal sorting domain-containing protein</fullName>
    </submittedName>
</protein>
<name>A0A1M5CY25_9BACT</name>
<dbReference type="Pfam" id="PF18962">
    <property type="entry name" value="Por_Secre_tail"/>
    <property type="match status" value="1"/>
</dbReference>
<evidence type="ECO:0000259" key="2">
    <source>
        <dbReference type="Pfam" id="PF18962"/>
    </source>
</evidence>
<keyword evidence="4" id="KW-1185">Reference proteome</keyword>
<dbReference type="EMBL" id="FQUM01000006">
    <property type="protein sequence ID" value="SHF59581.1"/>
    <property type="molecule type" value="Genomic_DNA"/>
</dbReference>
<feature type="domain" description="Secretion system C-terminal sorting" evidence="2">
    <location>
        <begin position="745"/>
        <end position="821"/>
    </location>
</feature>
<feature type="signal peptide" evidence="1">
    <location>
        <begin position="1"/>
        <end position="19"/>
    </location>
</feature>
<dbReference type="Proteomes" id="UP000184164">
    <property type="component" value="Unassembled WGS sequence"/>
</dbReference>
<accession>A0A1M5CY25</accession>
<proteinExistence type="predicted"/>
<dbReference type="STRING" id="1484053.SAMN05444274_106314"/>
<dbReference type="SUPFAM" id="SSF55486">
    <property type="entry name" value="Metalloproteases ('zincins'), catalytic domain"/>
    <property type="match status" value="1"/>
</dbReference>
<evidence type="ECO:0000313" key="4">
    <source>
        <dbReference type="Proteomes" id="UP000184164"/>
    </source>
</evidence>
<evidence type="ECO:0000313" key="3">
    <source>
        <dbReference type="EMBL" id="SHF59581.1"/>
    </source>
</evidence>
<evidence type="ECO:0000256" key="1">
    <source>
        <dbReference type="SAM" id="SignalP"/>
    </source>
</evidence>
<feature type="chain" id="PRO_5009909398" evidence="1">
    <location>
        <begin position="20"/>
        <end position="823"/>
    </location>
</feature>
<organism evidence="3 4">
    <name type="scientific">Mariniphaga anaerophila</name>
    <dbReference type="NCBI Taxonomy" id="1484053"/>
    <lineage>
        <taxon>Bacteria</taxon>
        <taxon>Pseudomonadati</taxon>
        <taxon>Bacteroidota</taxon>
        <taxon>Bacteroidia</taxon>
        <taxon>Marinilabiliales</taxon>
        <taxon>Prolixibacteraceae</taxon>
        <taxon>Mariniphaga</taxon>
    </lineage>
</organism>
<dbReference type="OrthoDB" id="614750at2"/>
<dbReference type="RefSeq" id="WP_073002567.1">
    <property type="nucleotide sequence ID" value="NZ_FQUM01000006.1"/>
</dbReference>
<dbReference type="NCBIfam" id="TIGR04183">
    <property type="entry name" value="Por_Secre_tail"/>
    <property type="match status" value="1"/>
</dbReference>
<reference evidence="3 4" key="1">
    <citation type="submission" date="2016-11" db="EMBL/GenBank/DDBJ databases">
        <authorList>
            <person name="Jaros S."/>
            <person name="Januszkiewicz K."/>
            <person name="Wedrychowicz H."/>
        </authorList>
    </citation>
    <scope>NUCLEOTIDE SEQUENCE [LARGE SCALE GENOMIC DNA]</scope>
    <source>
        <strain evidence="3 4">DSM 26910</strain>
    </source>
</reference>
<dbReference type="AlphaFoldDB" id="A0A1M5CY25"/>
<gene>
    <name evidence="3" type="ORF">SAMN05444274_106314</name>
</gene>
<keyword evidence="1" id="KW-0732">Signal</keyword>
<dbReference type="InterPro" id="IPR026444">
    <property type="entry name" value="Secre_tail"/>
</dbReference>